<dbReference type="SUPFAM" id="SSF53092">
    <property type="entry name" value="Creatinase/prolidase N-terminal domain"/>
    <property type="match status" value="1"/>
</dbReference>
<dbReference type="InterPro" id="IPR029149">
    <property type="entry name" value="Creatin/AminoP/Spt16_N"/>
</dbReference>
<dbReference type="KEGG" id="pars:DRW48_01960"/>
<dbReference type="EMBL" id="CP030918">
    <property type="protein sequence ID" value="AXC48620.1"/>
    <property type="molecule type" value="Genomic_DNA"/>
</dbReference>
<feature type="domain" description="Peptidase M24" evidence="4">
    <location>
        <begin position="321"/>
        <end position="533"/>
    </location>
</feature>
<keyword evidence="7" id="KW-0645">Protease</keyword>
<dbReference type="RefSeq" id="WP_114074939.1">
    <property type="nucleotide sequence ID" value="NZ_CP030918.1"/>
</dbReference>
<organism evidence="7 8">
    <name type="scientific">Paracoccus suum</name>
    <dbReference type="NCBI Taxonomy" id="2259340"/>
    <lineage>
        <taxon>Bacteria</taxon>
        <taxon>Pseudomonadati</taxon>
        <taxon>Pseudomonadota</taxon>
        <taxon>Alphaproteobacteria</taxon>
        <taxon>Rhodobacterales</taxon>
        <taxon>Paracoccaceae</taxon>
        <taxon>Paracoccus</taxon>
    </lineage>
</organism>
<proteinExistence type="inferred from homology"/>
<protein>
    <submittedName>
        <fullName evidence="7">Aminopeptidase P family protein</fullName>
    </submittedName>
</protein>
<dbReference type="InterPro" id="IPR033740">
    <property type="entry name" value="Pept_M24B"/>
</dbReference>
<comment type="similarity">
    <text evidence="1">Belongs to the peptidase M24B family.</text>
</comment>
<dbReference type="Pfam" id="PF16188">
    <property type="entry name" value="Peptidase_M24_C"/>
    <property type="match status" value="1"/>
</dbReference>
<dbReference type="InterPro" id="IPR050422">
    <property type="entry name" value="X-Pro_aminopeptidase_P"/>
</dbReference>
<evidence type="ECO:0000256" key="1">
    <source>
        <dbReference type="ARBA" id="ARBA00008766"/>
    </source>
</evidence>
<reference evidence="8" key="1">
    <citation type="submission" date="2018-07" db="EMBL/GenBank/DDBJ databases">
        <title>Genome sequencing of Paracoccus sp. SC2-6.</title>
        <authorList>
            <person name="Heo J."/>
            <person name="Kim S.-J."/>
            <person name="Kwon S.-W."/>
        </authorList>
    </citation>
    <scope>NUCLEOTIDE SEQUENCE [LARGE SCALE GENOMIC DNA]</scope>
    <source>
        <strain evidence="8">SC2-6</strain>
    </source>
</reference>
<evidence type="ECO:0000256" key="2">
    <source>
        <dbReference type="ARBA" id="ARBA00022723"/>
    </source>
</evidence>
<evidence type="ECO:0000313" key="7">
    <source>
        <dbReference type="EMBL" id="AXC48620.1"/>
    </source>
</evidence>
<feature type="domain" description="Creatinase N-terminal" evidence="5">
    <location>
        <begin position="22"/>
        <end position="158"/>
    </location>
</feature>
<dbReference type="Pfam" id="PF16189">
    <property type="entry name" value="Creatinase_N_2"/>
    <property type="match status" value="1"/>
</dbReference>
<keyword evidence="7" id="KW-0031">Aminopeptidase</keyword>
<dbReference type="GO" id="GO:0046872">
    <property type="term" value="F:metal ion binding"/>
    <property type="evidence" value="ECO:0007669"/>
    <property type="project" value="UniProtKB-KW"/>
</dbReference>
<dbReference type="OrthoDB" id="9806388at2"/>
<dbReference type="Proteomes" id="UP000252023">
    <property type="component" value="Chromosome"/>
</dbReference>
<keyword evidence="2" id="KW-0479">Metal-binding</keyword>
<dbReference type="Gene3D" id="3.40.350.10">
    <property type="entry name" value="Creatinase/prolidase N-terminal domain"/>
    <property type="match status" value="2"/>
</dbReference>
<dbReference type="InterPro" id="IPR032416">
    <property type="entry name" value="Peptidase_M24_C"/>
</dbReference>
<dbReference type="GO" id="GO:0005737">
    <property type="term" value="C:cytoplasm"/>
    <property type="evidence" value="ECO:0007669"/>
    <property type="project" value="UniProtKB-ARBA"/>
</dbReference>
<dbReference type="InterPro" id="IPR000994">
    <property type="entry name" value="Pept_M24"/>
</dbReference>
<evidence type="ECO:0000313" key="8">
    <source>
        <dbReference type="Proteomes" id="UP000252023"/>
    </source>
</evidence>
<keyword evidence="3" id="KW-0378">Hydrolase</keyword>
<dbReference type="Gene3D" id="3.90.230.10">
    <property type="entry name" value="Creatinase/methionine aminopeptidase superfamily"/>
    <property type="match status" value="1"/>
</dbReference>
<accession>A0A344PGW5</accession>
<dbReference type="PANTHER" id="PTHR43763:SF6">
    <property type="entry name" value="XAA-PRO AMINOPEPTIDASE 1"/>
    <property type="match status" value="1"/>
</dbReference>
<keyword evidence="8" id="KW-1185">Reference proteome</keyword>
<dbReference type="PANTHER" id="PTHR43763">
    <property type="entry name" value="XAA-PRO AMINOPEPTIDASE 1"/>
    <property type="match status" value="1"/>
</dbReference>
<gene>
    <name evidence="7" type="ORF">DRW48_01960</name>
</gene>
<dbReference type="Pfam" id="PF00557">
    <property type="entry name" value="Peptidase_M24"/>
    <property type="match status" value="1"/>
</dbReference>
<evidence type="ECO:0000259" key="6">
    <source>
        <dbReference type="Pfam" id="PF16188"/>
    </source>
</evidence>
<dbReference type="SUPFAM" id="SSF55920">
    <property type="entry name" value="Creatinase/aminopeptidase"/>
    <property type="match status" value="1"/>
</dbReference>
<evidence type="ECO:0000259" key="4">
    <source>
        <dbReference type="Pfam" id="PF00557"/>
    </source>
</evidence>
<dbReference type="Pfam" id="PF01321">
    <property type="entry name" value="Creatinase_N"/>
    <property type="match status" value="1"/>
</dbReference>
<dbReference type="InterPro" id="IPR036005">
    <property type="entry name" value="Creatinase/aminopeptidase-like"/>
</dbReference>
<dbReference type="CDD" id="cd01085">
    <property type="entry name" value="APP"/>
    <property type="match status" value="1"/>
</dbReference>
<evidence type="ECO:0000256" key="3">
    <source>
        <dbReference type="ARBA" id="ARBA00022801"/>
    </source>
</evidence>
<dbReference type="InterPro" id="IPR000587">
    <property type="entry name" value="Creatinase_N"/>
</dbReference>
<name>A0A344PGW5_9RHOB</name>
<dbReference type="AlphaFoldDB" id="A0A344PGW5"/>
<feature type="domain" description="Peptidase M24 C-terminal" evidence="6">
    <location>
        <begin position="545"/>
        <end position="604"/>
    </location>
</feature>
<evidence type="ECO:0000259" key="5">
    <source>
        <dbReference type="Pfam" id="PF01321"/>
    </source>
</evidence>
<sequence length="606" mass="64855">MSQARPSPVANAPAHHGDYPGRLGQLRAQMDALGVDVVLVPRADAYQGEYVADADARLRWLTGFSGSAGFAAVTRERAGVFIDGRYRVQVKAETDPAYFTPVPWPETTLAAWLREALPEGGRVGFDPWLHTMREVQELEEALTGADIALVPIPNPIDSIWHDRPDTPVGSVRLHDDAVAGATAAEKRARLGAELDKAGQAAAVLTLPDSISWLLNIRGSDLPSNPVVQAFAILEADGHVALFTDPAKFGDEVRAALGNSVSILPLAGFTPALQALSGPVRLDPGSAPQAVATLLTEIGTEIAEGQDPAVMPKAMKNAAEIEGMRAAHLRDAVAMVRVLHWLDTSPPGTLTEMAVVRHLSQLRREAGCIDQSFATIAGSGPNGALPHHHPTEAADRTLSSGELLVLDSGGQYEVGTTDITRTIPIGEVLVEARDPYTRVLRGMIAISRVRFPRGIAGRDIDPLARQFLWAAGLDYDHGTGHGVGAAMCVHEGPVRISRVSGIPLAPGMILSNEPGYYREGAFGIRIENLCVVTELGRDASPDGRDMLGFETITWAPIDRRLIDIGQMAPEEIAWLDAYHAGVRERLQDAVEGEVRDWLLAATAPLEG</sequence>
<dbReference type="GO" id="GO:0070006">
    <property type="term" value="F:metalloaminopeptidase activity"/>
    <property type="evidence" value="ECO:0007669"/>
    <property type="project" value="InterPro"/>
</dbReference>
<dbReference type="FunFam" id="3.90.230.10:FF:000009">
    <property type="entry name" value="xaa-Pro aminopeptidase 2"/>
    <property type="match status" value="1"/>
</dbReference>